<dbReference type="CDD" id="cd00685">
    <property type="entry name" value="Trans_IPPS_HT"/>
    <property type="match status" value="1"/>
</dbReference>
<dbReference type="PANTHER" id="PTHR12001">
    <property type="entry name" value="GERANYLGERANYL PYROPHOSPHATE SYNTHASE"/>
    <property type="match status" value="1"/>
</dbReference>
<dbReference type="SUPFAM" id="SSF48576">
    <property type="entry name" value="Terpenoid synthases"/>
    <property type="match status" value="1"/>
</dbReference>
<dbReference type="GO" id="GO:0008299">
    <property type="term" value="P:isoprenoid biosynthetic process"/>
    <property type="evidence" value="ECO:0007669"/>
    <property type="project" value="InterPro"/>
</dbReference>
<dbReference type="RefSeq" id="WP_285756911.1">
    <property type="nucleotide sequence ID" value="NZ_BSQG01000001.1"/>
</dbReference>
<evidence type="ECO:0000256" key="1">
    <source>
        <dbReference type="ARBA" id="ARBA00001946"/>
    </source>
</evidence>
<comment type="similarity">
    <text evidence="2 6">Belongs to the FPP/GGPP synthase family.</text>
</comment>
<keyword evidence="5" id="KW-0460">Magnesium</keyword>
<dbReference type="GO" id="GO:0046872">
    <property type="term" value="F:metal ion binding"/>
    <property type="evidence" value="ECO:0007669"/>
    <property type="project" value="UniProtKB-KW"/>
</dbReference>
<dbReference type="PANTHER" id="PTHR12001:SF85">
    <property type="entry name" value="SHORT CHAIN ISOPRENYL DIPHOSPHATE SYNTHASE"/>
    <property type="match status" value="1"/>
</dbReference>
<dbReference type="Proteomes" id="UP001165092">
    <property type="component" value="Unassembled WGS sequence"/>
</dbReference>
<dbReference type="InterPro" id="IPR000092">
    <property type="entry name" value="Polyprenyl_synt"/>
</dbReference>
<accession>A0A9W6P2Q0</accession>
<evidence type="ECO:0000313" key="7">
    <source>
        <dbReference type="EMBL" id="GLU46048.1"/>
    </source>
</evidence>
<dbReference type="InterPro" id="IPR008949">
    <property type="entry name" value="Isoprenoid_synthase_dom_sf"/>
</dbReference>
<organism evidence="7 8">
    <name type="scientific">Nocardiopsis ansamitocini</name>
    <dbReference type="NCBI Taxonomy" id="1670832"/>
    <lineage>
        <taxon>Bacteria</taxon>
        <taxon>Bacillati</taxon>
        <taxon>Actinomycetota</taxon>
        <taxon>Actinomycetes</taxon>
        <taxon>Streptosporangiales</taxon>
        <taxon>Nocardiopsidaceae</taxon>
        <taxon>Nocardiopsis</taxon>
    </lineage>
</organism>
<proteinExistence type="inferred from homology"/>
<dbReference type="SFLD" id="SFLDG01017">
    <property type="entry name" value="Polyprenyl_Transferase_Like"/>
    <property type="match status" value="1"/>
</dbReference>
<evidence type="ECO:0000256" key="5">
    <source>
        <dbReference type="ARBA" id="ARBA00022842"/>
    </source>
</evidence>
<reference evidence="7" key="1">
    <citation type="submission" date="2023-02" db="EMBL/GenBank/DDBJ databases">
        <title>Nocardiopsis ansamitocini NBRC 112285.</title>
        <authorList>
            <person name="Ichikawa N."/>
            <person name="Sato H."/>
            <person name="Tonouchi N."/>
        </authorList>
    </citation>
    <scope>NUCLEOTIDE SEQUENCE</scope>
    <source>
        <strain evidence="7">NBRC 112285</strain>
    </source>
</reference>
<dbReference type="GO" id="GO:0004659">
    <property type="term" value="F:prenyltransferase activity"/>
    <property type="evidence" value="ECO:0007669"/>
    <property type="project" value="InterPro"/>
</dbReference>
<dbReference type="SFLD" id="SFLDS00005">
    <property type="entry name" value="Isoprenoid_Synthase_Type_I"/>
    <property type="match status" value="1"/>
</dbReference>
<comment type="cofactor">
    <cofactor evidence="1">
        <name>Mg(2+)</name>
        <dbReference type="ChEBI" id="CHEBI:18420"/>
    </cofactor>
</comment>
<evidence type="ECO:0000256" key="2">
    <source>
        <dbReference type="ARBA" id="ARBA00006706"/>
    </source>
</evidence>
<evidence type="ECO:0000313" key="8">
    <source>
        <dbReference type="Proteomes" id="UP001165092"/>
    </source>
</evidence>
<dbReference type="Gene3D" id="1.10.600.10">
    <property type="entry name" value="Farnesyl Diphosphate Synthase"/>
    <property type="match status" value="1"/>
</dbReference>
<dbReference type="AlphaFoldDB" id="A0A9W6P2Q0"/>
<protein>
    <submittedName>
        <fullName evidence="7">Geranylgeranyl pyrophosphate synthase</fullName>
    </submittedName>
</protein>
<dbReference type="PROSITE" id="PS00444">
    <property type="entry name" value="POLYPRENYL_SYNTHASE_2"/>
    <property type="match status" value="1"/>
</dbReference>
<name>A0A9W6P2Q0_9ACTN</name>
<comment type="caution">
    <text evidence="7">The sequence shown here is derived from an EMBL/GenBank/DDBJ whole genome shotgun (WGS) entry which is preliminary data.</text>
</comment>
<dbReference type="EMBL" id="BSQG01000001">
    <property type="protein sequence ID" value="GLU46048.1"/>
    <property type="molecule type" value="Genomic_DNA"/>
</dbReference>
<dbReference type="Pfam" id="PF00348">
    <property type="entry name" value="polyprenyl_synt"/>
    <property type="match status" value="1"/>
</dbReference>
<dbReference type="InterPro" id="IPR033749">
    <property type="entry name" value="Polyprenyl_synt_CS"/>
</dbReference>
<keyword evidence="3 6" id="KW-0808">Transferase</keyword>
<dbReference type="PROSITE" id="PS00723">
    <property type="entry name" value="POLYPRENYL_SYNTHASE_1"/>
    <property type="match status" value="1"/>
</dbReference>
<keyword evidence="8" id="KW-1185">Reference proteome</keyword>
<evidence type="ECO:0000256" key="6">
    <source>
        <dbReference type="RuleBase" id="RU004466"/>
    </source>
</evidence>
<sequence>MSFSHLSPLSFVRPAVDAELEAFVERRRALVLGIGAELRPVLDALDAMITGGKRLRPAFCYWGWRGAGGGEERGIHQAAASLELLQACALIHDDVIDNSDTRRGAPAAHRRLTELHATSGWDGDSASFGQGAAVLLGDLCLAWCEDMYQSSALPAAALSAGREPFNLMRTEVMAGQYLDLLNQAKGSETVEDALRVMRHKTAKYTIERPMHLGAALAGRGPELAPVYTAYALPLGIAFQLRDDILGVFGAPEETGKPTGDDLREGKRTVLVAETLRLTSRTDAAEFRRLLGDPKLGTDAVDWMRSVITTSGALDACEERIVGYVAEANRALEHEALFANARPALADLILAATERKH</sequence>
<keyword evidence="4" id="KW-0479">Metal-binding</keyword>
<evidence type="ECO:0000256" key="4">
    <source>
        <dbReference type="ARBA" id="ARBA00022723"/>
    </source>
</evidence>
<evidence type="ECO:0000256" key="3">
    <source>
        <dbReference type="ARBA" id="ARBA00022679"/>
    </source>
</evidence>
<gene>
    <name evidence="7" type="ORF">Nans01_03990</name>
</gene>